<organism evidence="1 2">
    <name type="scientific">Microbacterium phage Burro</name>
    <dbReference type="NCBI Taxonomy" id="2315703"/>
    <lineage>
        <taxon>Viruses</taxon>
        <taxon>Duplodnaviria</taxon>
        <taxon>Heunggongvirae</taxon>
        <taxon>Uroviricota</taxon>
        <taxon>Caudoviricetes</taxon>
        <taxon>Burrovirus</taxon>
        <taxon>Burrovirus burro</taxon>
    </lineage>
</organism>
<dbReference type="Proteomes" id="UP000267142">
    <property type="component" value="Segment"/>
</dbReference>
<dbReference type="InterPro" id="IPR023366">
    <property type="entry name" value="ATP_synth_asu-like_sf"/>
</dbReference>
<keyword evidence="2" id="KW-1185">Reference proteome</keyword>
<name>A0A386KMA2_9CAUD</name>
<evidence type="ECO:0000313" key="1">
    <source>
        <dbReference type="EMBL" id="AYD86184.1"/>
    </source>
</evidence>
<sequence length="883" mass="95555">MAGKQTIPAPIDRPLAKAYLREFAGWSTAYPPGLSEPTSLRIMENVQVTREGAVRTRPALRSVLTANTWLDANYDARMVGGFEHFFLNDGRKALLFAARGATGVVSFKVAVYNAATSRFDIYSLTDPIVGFSIPQGETTLNFTSATTFVKYLQIDNKIFALSDAGEDLRLFNVGTTKAARKVVPITVPAWDTASALTVRHPDAAWINNATKNTIPAAETPTSQTLISSLPLVGAATTASGQPFTLAGHGLSVGQAVILNATSAPGGFSVGTTYYIRTIPTPDTFQLAATPGGANINPTSAGTAITFTLGPTASGEPAKSPNVYNYGYFYTFENEVGESAASQMQTIRAQRAWSQWRFLAPDANGNPTTTPVTDPHMAMDQLVAILPQTVFDAAIAQGAVKWNLYLATWSDSDAVPPEGVMVGTRDLTVAGTTYQTGGWIENTAAVDIGTNAAPLPTLENRYNYSDPSSASQGLVAGDRLILVNDKDNGALIRWSSNQVGEYTNFTPSRGGGLKTLTSGNLLIPAAVKLWQNPQSVDTITILCTGVDGYSTAYYMAPAQINGQSDSTAIMGFEETTATPGTVSPYGVEVLNNALYHPLDTELMKSTASNYNINHSTMTDDIANKWLELLKKDDIVSTQHDNRLYYIVNNPDGEAVPPGCNGNEIWVLDAGKDQGSWSRWLIPAISLSKLEVAGKLYVAVARPESIFVLDDLKMTDDASTSGGTLQKAIPWKLETNTQGANRAHDAWARLQQVNVTLGNWRGTVRFGIRSWDVNGKPVELSKVYKRPLTDDLAARPLPFDISDFMLIRRDLMEWFFFAESVEEDNVVQPSYGRISYVQYRYAPVSVNVGYEYGSVETFEYGRSSIGAASNTDNGVPQPIIDTRRP</sequence>
<evidence type="ECO:0000313" key="2">
    <source>
        <dbReference type="Proteomes" id="UP000267142"/>
    </source>
</evidence>
<protein>
    <submittedName>
        <fullName evidence="1">Uncharacterized protein</fullName>
    </submittedName>
</protein>
<dbReference type="EMBL" id="MH825698">
    <property type="protein sequence ID" value="AYD86184.1"/>
    <property type="molecule type" value="Genomic_DNA"/>
</dbReference>
<dbReference type="RefSeq" id="YP_009841660.1">
    <property type="nucleotide sequence ID" value="NC_048733.1"/>
</dbReference>
<dbReference type="GeneID" id="55611851"/>
<gene>
    <name evidence="1" type="primary">41</name>
    <name evidence="1" type="ORF">SEA_BURRO_41</name>
</gene>
<dbReference type="KEGG" id="vg:55611851"/>
<dbReference type="Gene3D" id="2.40.30.20">
    <property type="match status" value="1"/>
</dbReference>
<proteinExistence type="predicted"/>
<reference evidence="1 2" key="1">
    <citation type="submission" date="2018-08" db="EMBL/GenBank/DDBJ databases">
        <authorList>
            <person name="Solberg C.E."/>
            <person name="Bonilla J.A."/>
            <person name="Klyczek K."/>
            <person name="Garlena R.A."/>
            <person name="Russell D.A."/>
            <person name="Pope W.H."/>
            <person name="Jacobs-Sera D."/>
            <person name="Hatfull G.F."/>
        </authorList>
    </citation>
    <scope>NUCLEOTIDE SEQUENCE [LARGE SCALE GENOMIC DNA]</scope>
</reference>
<accession>A0A386KMA2</accession>